<proteinExistence type="predicted"/>
<dbReference type="Proteomes" id="UP000051643">
    <property type="component" value="Unassembled WGS sequence"/>
</dbReference>
<keyword evidence="2" id="KW-1185">Reference proteome</keyword>
<accession>A0A0Q9ZK13</accession>
<gene>
    <name evidence="1" type="ORF">APR42_16760</name>
</gene>
<dbReference type="OrthoDB" id="2057603at2"/>
<dbReference type="AlphaFoldDB" id="A0A0Q9ZK13"/>
<reference evidence="1" key="1">
    <citation type="submission" date="2015-10" db="EMBL/GenBank/DDBJ databases">
        <title>Draft genome sequence of Salegentibacter mishustinae KCTC 12263.</title>
        <authorList>
            <person name="Lin W."/>
            <person name="Zheng Q."/>
        </authorList>
    </citation>
    <scope>NUCLEOTIDE SEQUENCE [LARGE SCALE GENOMIC DNA]</scope>
    <source>
        <strain evidence="1">KCTC 12263</strain>
    </source>
</reference>
<sequence length="120" mass="13849">MKKIKLTRESVAMGDDINAPHFLEIDTEPNWTITEILKYISDINYLPKISGGRATWSVAINEPIAVLSQENQNEPLLICLPDYPYHGMKGFVEFDHIHFNYHAQKKASEVFEVLSRFKIK</sequence>
<name>A0A0Q9ZK13_9FLAO</name>
<organism evidence="1 2">
    <name type="scientific">Salegentibacter mishustinae</name>
    <dbReference type="NCBI Taxonomy" id="270918"/>
    <lineage>
        <taxon>Bacteria</taxon>
        <taxon>Pseudomonadati</taxon>
        <taxon>Bacteroidota</taxon>
        <taxon>Flavobacteriia</taxon>
        <taxon>Flavobacteriales</taxon>
        <taxon>Flavobacteriaceae</taxon>
        <taxon>Salegentibacter</taxon>
    </lineage>
</organism>
<protein>
    <submittedName>
        <fullName evidence="1">Uncharacterized protein</fullName>
    </submittedName>
</protein>
<evidence type="ECO:0000313" key="2">
    <source>
        <dbReference type="Proteomes" id="UP000051643"/>
    </source>
</evidence>
<comment type="caution">
    <text evidence="1">The sequence shown here is derived from an EMBL/GenBank/DDBJ whole genome shotgun (WGS) entry which is preliminary data.</text>
</comment>
<dbReference type="EMBL" id="LKTP01000019">
    <property type="protein sequence ID" value="KRG28739.1"/>
    <property type="molecule type" value="Genomic_DNA"/>
</dbReference>
<evidence type="ECO:0000313" key="1">
    <source>
        <dbReference type="EMBL" id="KRG28739.1"/>
    </source>
</evidence>
<dbReference type="RefSeq" id="WP_057481885.1">
    <property type="nucleotide sequence ID" value="NZ_BMWR01000006.1"/>
</dbReference>